<dbReference type="PANTHER" id="PTHR43818:SF11">
    <property type="entry name" value="BCDNA.GH03377"/>
    <property type="match status" value="1"/>
</dbReference>
<dbReference type="EMBL" id="DRBC01000034">
    <property type="protein sequence ID" value="HDN84224.1"/>
    <property type="molecule type" value="Genomic_DNA"/>
</dbReference>
<evidence type="ECO:0000256" key="1">
    <source>
        <dbReference type="ARBA" id="ARBA00023002"/>
    </source>
</evidence>
<name>A0A7V0MY68_UNCAE</name>
<dbReference type="Gene3D" id="3.30.360.10">
    <property type="entry name" value="Dihydrodipicolinate Reductase, domain 2"/>
    <property type="match status" value="1"/>
</dbReference>
<dbReference type="GO" id="GO:0000166">
    <property type="term" value="F:nucleotide binding"/>
    <property type="evidence" value="ECO:0007669"/>
    <property type="project" value="InterPro"/>
</dbReference>
<dbReference type="InterPro" id="IPR000683">
    <property type="entry name" value="Gfo/Idh/MocA-like_OxRdtase_N"/>
</dbReference>
<dbReference type="Gene3D" id="3.40.50.720">
    <property type="entry name" value="NAD(P)-binding Rossmann-like Domain"/>
    <property type="match status" value="1"/>
</dbReference>
<proteinExistence type="predicted"/>
<organism evidence="4">
    <name type="scientific">Aerophobetes bacterium</name>
    <dbReference type="NCBI Taxonomy" id="2030807"/>
    <lineage>
        <taxon>Bacteria</taxon>
        <taxon>Candidatus Aerophobota</taxon>
    </lineage>
</organism>
<evidence type="ECO:0000259" key="3">
    <source>
        <dbReference type="Pfam" id="PF22725"/>
    </source>
</evidence>
<reference evidence="4" key="1">
    <citation type="journal article" date="2020" name="mSystems">
        <title>Genome- and Community-Level Interaction Insights into Carbon Utilization and Element Cycling Functions of Hydrothermarchaeota in Hydrothermal Sediment.</title>
        <authorList>
            <person name="Zhou Z."/>
            <person name="Liu Y."/>
            <person name="Xu W."/>
            <person name="Pan J."/>
            <person name="Luo Z.H."/>
            <person name="Li M."/>
        </authorList>
    </citation>
    <scope>NUCLEOTIDE SEQUENCE [LARGE SCALE GENOMIC DNA]</scope>
    <source>
        <strain evidence="4">HyVt-219</strain>
    </source>
</reference>
<feature type="domain" description="GFO/IDH/MocA-like oxidoreductase" evidence="3">
    <location>
        <begin position="132"/>
        <end position="282"/>
    </location>
</feature>
<sequence length="390" mass="43819">MLEKIKVGVIGAGFIGPVHIESIRRLGFVEVVALATSSEETAKAKAKALSIPKAYGDYRDLIEDDEVEVVQITSPNYLHFPQAKAALEAGKHVVCDKPLAVNSEESRTLVDLAKKKKLVNAVTFNHRFFPLVQQSKALIQKGALGSIYLIQGGFLQDWLLYDTDYNWRVEASKGGKLRAVGDIGTHWMDTIQFVTSLKIESVLADLATFIPLRKKPRGKVETFAGKEIKKMVEYEEVKVDTEDLAIVLFKFADSQARGVMTVSEVTAGRKSRLFFEIYGSTSALAWDEERANELWIGYRDKPNEILPKDPALIDESVRKYARYPGGHGEGFPDTHTQCNRAIYEYIRDEKYKEGVKPDFPTFEDGHIQQLLCEAILKSAKTGEWVKVRED</sequence>
<feature type="domain" description="Gfo/Idh/MocA-like oxidoreductase N-terminal" evidence="2">
    <location>
        <begin position="5"/>
        <end position="122"/>
    </location>
</feature>
<dbReference type="InterPro" id="IPR036291">
    <property type="entry name" value="NAD(P)-bd_dom_sf"/>
</dbReference>
<dbReference type="AlphaFoldDB" id="A0A7V0MY68"/>
<protein>
    <submittedName>
        <fullName evidence="4">Gfo/Idh/MocA family oxidoreductase</fullName>
    </submittedName>
</protein>
<evidence type="ECO:0000313" key="4">
    <source>
        <dbReference type="EMBL" id="HDN84224.1"/>
    </source>
</evidence>
<dbReference type="Proteomes" id="UP000885660">
    <property type="component" value="Unassembled WGS sequence"/>
</dbReference>
<dbReference type="SUPFAM" id="SSF55347">
    <property type="entry name" value="Glyceraldehyde-3-phosphate dehydrogenase-like, C-terminal domain"/>
    <property type="match status" value="1"/>
</dbReference>
<evidence type="ECO:0000259" key="2">
    <source>
        <dbReference type="Pfam" id="PF01408"/>
    </source>
</evidence>
<dbReference type="InterPro" id="IPR050463">
    <property type="entry name" value="Gfo/Idh/MocA_oxidrdct_glycsds"/>
</dbReference>
<dbReference type="GO" id="GO:0016491">
    <property type="term" value="F:oxidoreductase activity"/>
    <property type="evidence" value="ECO:0007669"/>
    <property type="project" value="UniProtKB-KW"/>
</dbReference>
<dbReference type="PANTHER" id="PTHR43818">
    <property type="entry name" value="BCDNA.GH03377"/>
    <property type="match status" value="1"/>
</dbReference>
<gene>
    <name evidence="4" type="ORF">ENG47_00520</name>
</gene>
<dbReference type="InterPro" id="IPR055170">
    <property type="entry name" value="GFO_IDH_MocA-like_dom"/>
</dbReference>
<comment type="caution">
    <text evidence="4">The sequence shown here is derived from an EMBL/GenBank/DDBJ whole genome shotgun (WGS) entry which is preliminary data.</text>
</comment>
<keyword evidence="1" id="KW-0560">Oxidoreductase</keyword>
<dbReference type="Pfam" id="PF01408">
    <property type="entry name" value="GFO_IDH_MocA"/>
    <property type="match status" value="1"/>
</dbReference>
<accession>A0A7V0MY68</accession>
<dbReference type="Pfam" id="PF22725">
    <property type="entry name" value="GFO_IDH_MocA_C3"/>
    <property type="match status" value="1"/>
</dbReference>
<dbReference type="SUPFAM" id="SSF51735">
    <property type="entry name" value="NAD(P)-binding Rossmann-fold domains"/>
    <property type="match status" value="1"/>
</dbReference>